<dbReference type="EMBL" id="JBFOLJ010000002">
    <property type="protein sequence ID" value="KAL2552443.1"/>
    <property type="molecule type" value="Genomic_DNA"/>
</dbReference>
<evidence type="ECO:0000256" key="5">
    <source>
        <dbReference type="SAM" id="MobiDB-lite"/>
    </source>
</evidence>
<comment type="caution">
    <text evidence="8">The sequence shown here is derived from an EMBL/GenBank/DDBJ whole genome shotgun (WGS) entry which is preliminary data.</text>
</comment>
<gene>
    <name evidence="8" type="ORF">Fot_06062</name>
</gene>
<evidence type="ECO:0000259" key="6">
    <source>
        <dbReference type="PROSITE" id="PS50102"/>
    </source>
</evidence>
<organism evidence="8 9">
    <name type="scientific">Forsythia ovata</name>
    <dbReference type="NCBI Taxonomy" id="205694"/>
    <lineage>
        <taxon>Eukaryota</taxon>
        <taxon>Viridiplantae</taxon>
        <taxon>Streptophyta</taxon>
        <taxon>Embryophyta</taxon>
        <taxon>Tracheophyta</taxon>
        <taxon>Spermatophyta</taxon>
        <taxon>Magnoliopsida</taxon>
        <taxon>eudicotyledons</taxon>
        <taxon>Gunneridae</taxon>
        <taxon>Pentapetalae</taxon>
        <taxon>asterids</taxon>
        <taxon>lamiids</taxon>
        <taxon>Lamiales</taxon>
        <taxon>Oleaceae</taxon>
        <taxon>Forsythieae</taxon>
        <taxon>Forsythia</taxon>
    </lineage>
</organism>
<keyword evidence="3" id="KW-0863">Zinc-finger</keyword>
<feature type="compositionally biased region" description="Polar residues" evidence="5">
    <location>
        <begin position="351"/>
        <end position="372"/>
    </location>
</feature>
<dbReference type="AlphaFoldDB" id="A0ABD1WUS6"/>
<dbReference type="CDD" id="cd12257">
    <property type="entry name" value="RRM1_RBM26_like"/>
    <property type="match status" value="1"/>
</dbReference>
<dbReference type="PANTHER" id="PTHR14398:SF0">
    <property type="entry name" value="ZINC FINGER PROTEIN SWM"/>
    <property type="match status" value="1"/>
</dbReference>
<feature type="compositionally biased region" description="Polar residues" evidence="5">
    <location>
        <begin position="774"/>
        <end position="788"/>
    </location>
</feature>
<dbReference type="Pfam" id="PF00076">
    <property type="entry name" value="RRM_1"/>
    <property type="match status" value="1"/>
</dbReference>
<feature type="compositionally biased region" description="Basic and acidic residues" evidence="5">
    <location>
        <begin position="876"/>
        <end position="894"/>
    </location>
</feature>
<dbReference type="Proteomes" id="UP001604277">
    <property type="component" value="Unassembled WGS sequence"/>
</dbReference>
<feature type="region of interest" description="Disordered" evidence="5">
    <location>
        <begin position="612"/>
        <end position="645"/>
    </location>
</feature>
<evidence type="ECO:0000313" key="8">
    <source>
        <dbReference type="EMBL" id="KAL2552443.1"/>
    </source>
</evidence>
<dbReference type="GO" id="GO:0003723">
    <property type="term" value="F:RNA binding"/>
    <property type="evidence" value="ECO:0007669"/>
    <property type="project" value="UniProtKB-UniRule"/>
</dbReference>
<feature type="domain" description="RRM" evidence="6">
    <location>
        <begin position="446"/>
        <end position="518"/>
    </location>
</feature>
<keyword evidence="4" id="KW-0175">Coiled coil</keyword>
<dbReference type="Gene3D" id="3.30.70.330">
    <property type="match status" value="2"/>
</dbReference>
<dbReference type="PROSITE" id="PS50102">
    <property type="entry name" value="RRM"/>
    <property type="match status" value="1"/>
</dbReference>
<evidence type="ECO:0000256" key="1">
    <source>
        <dbReference type="ARBA" id="ARBA00022884"/>
    </source>
</evidence>
<keyword evidence="3" id="KW-0479">Metal-binding</keyword>
<evidence type="ECO:0000313" key="9">
    <source>
        <dbReference type="Proteomes" id="UP001604277"/>
    </source>
</evidence>
<dbReference type="FunFam" id="3.30.70.330:FF:000719">
    <property type="entry name" value="Predicted protein"/>
    <property type="match status" value="1"/>
</dbReference>
<feature type="compositionally biased region" description="Polar residues" evidence="5">
    <location>
        <begin position="381"/>
        <end position="390"/>
    </location>
</feature>
<accession>A0ABD1WUS6</accession>
<dbReference type="InterPro" id="IPR000504">
    <property type="entry name" value="RRM_dom"/>
</dbReference>
<dbReference type="InterPro" id="IPR000571">
    <property type="entry name" value="Znf_CCCH"/>
</dbReference>
<evidence type="ECO:0000256" key="3">
    <source>
        <dbReference type="PROSITE-ProRule" id="PRU00723"/>
    </source>
</evidence>
<feature type="domain" description="C3H1-type" evidence="7">
    <location>
        <begin position="215"/>
        <end position="242"/>
    </location>
</feature>
<reference evidence="9" key="1">
    <citation type="submission" date="2024-07" db="EMBL/GenBank/DDBJ databases">
        <title>Two chromosome-level genome assemblies of Korean endemic species Abeliophyllum distichum and Forsythia ovata (Oleaceae).</title>
        <authorList>
            <person name="Jang H."/>
        </authorList>
    </citation>
    <scope>NUCLEOTIDE SEQUENCE [LARGE SCALE GENOMIC DNA]</scope>
</reference>
<dbReference type="SMART" id="SM00360">
    <property type="entry name" value="RRM"/>
    <property type="match status" value="2"/>
</dbReference>
<dbReference type="GO" id="GO:0008270">
    <property type="term" value="F:zinc ion binding"/>
    <property type="evidence" value="ECO:0007669"/>
    <property type="project" value="UniProtKB-KW"/>
</dbReference>
<dbReference type="InterPro" id="IPR045137">
    <property type="entry name" value="RBM26/27"/>
</dbReference>
<dbReference type="InterPro" id="IPR035979">
    <property type="entry name" value="RBD_domain_sf"/>
</dbReference>
<feature type="region of interest" description="Disordered" evidence="5">
    <location>
        <begin position="1"/>
        <end position="64"/>
    </location>
</feature>
<dbReference type="SUPFAM" id="SSF54928">
    <property type="entry name" value="RNA-binding domain, RBD"/>
    <property type="match status" value="1"/>
</dbReference>
<proteinExistence type="predicted"/>
<sequence>MLADVRLNHTPGLSPSDCVSDPEEKEVSEGEDEDDDRNHKHRKKETRSHSLERGALDQVFTRPYRKRNKPFENGYIYGGGDSQSGGTLSARFEKRRLNPTSFSGIDLKYRNRGNQLMSGEAGPVRGRGREPSSWGLRDSRFGSSDIASQLVQPGNMHSSLFSGRGLPNVSNAQSTSWNAFGLVPGISNGALDALHPLGFQGTLRPSISPAMNIVIPRQRCRDFEERGFCLRGDMCPMEHGVNRIVVEDVQSLSQFNLPVSLPGSQLLGTPAGQGTLPAVNAPAPSGTLMNGRTSYKSSKLAMTDDGLGLNALLGLNPSNVDDTESFFDTDPSDHQQIRFSEVFDDEHPTRNAATAGSHNSSVWGRIGSSRNRSGPKEKIDSSITSSTNLETDSKDLEPLNTGSQDASDHGKWMNVNQNGPQFKEMSFKQQCDSGHNVRKSSHKALRTLFVKGIPLKDNKKEALLSHFQKFGKVIDIYIPLNSERAFVQFSKREEAEAALKAPDAVMGNRFIKLWWANRDNIPDDGVARMVMPYPSVAQVLAYDHPKPIVSSSPKAPPPLQNKLESLELLKEELRKKQLMLDQKRNDFRRQLDKLEKHATGLKDVKSDLATKRLKGETLADPAEAETSGSPPRTNEPPSSRPLIRPLAPLGARAPFMINRFKLDNRPTSFRVVSPLPDGLANVAALEEYFSSYGDLSSVELEESQPQETSNASLPSCVAARVSFTTRHSAEKAFLNGKCWQGHNLQFMWITSSNSRKNIGGAGNSPAPPDRPSDANVQSSGEDNSSKNIGGSGDCAASSDRPSDANVQSSGEDNIGGSGDCEASSDRPSDANVQSSGEDNSSKNIGGSGDCDANVQSSGEVVYTHEKPSALGSDESENPKKERDIYFVNQDKDSKSSSTTISGEEQST</sequence>
<dbReference type="PANTHER" id="PTHR14398">
    <property type="entry name" value="RNA RECOGNITION RRM/RNP DOMAIN"/>
    <property type="match status" value="1"/>
</dbReference>
<dbReference type="SMART" id="SM00356">
    <property type="entry name" value="ZnF_C3H1"/>
    <property type="match status" value="1"/>
</dbReference>
<keyword evidence="3" id="KW-0862">Zinc</keyword>
<evidence type="ECO:0000259" key="7">
    <source>
        <dbReference type="PROSITE" id="PS50103"/>
    </source>
</evidence>
<feature type="zinc finger region" description="C3H1-type" evidence="3">
    <location>
        <begin position="215"/>
        <end position="242"/>
    </location>
</feature>
<evidence type="ECO:0000256" key="2">
    <source>
        <dbReference type="PROSITE-ProRule" id="PRU00176"/>
    </source>
</evidence>
<dbReference type="InterPro" id="IPR012677">
    <property type="entry name" value="Nucleotide-bd_a/b_plait_sf"/>
</dbReference>
<name>A0ABD1WUS6_9LAMI</name>
<evidence type="ECO:0000256" key="4">
    <source>
        <dbReference type="SAM" id="Coils"/>
    </source>
</evidence>
<feature type="region of interest" description="Disordered" evidence="5">
    <location>
        <begin position="755"/>
        <end position="907"/>
    </location>
</feature>
<feature type="compositionally biased region" description="Polar residues" evidence="5">
    <location>
        <begin position="626"/>
        <end position="637"/>
    </location>
</feature>
<keyword evidence="9" id="KW-1185">Reference proteome</keyword>
<dbReference type="PROSITE" id="PS50103">
    <property type="entry name" value="ZF_C3H1"/>
    <property type="match status" value="1"/>
</dbReference>
<feature type="region of interest" description="Disordered" evidence="5">
    <location>
        <begin position="116"/>
        <end position="138"/>
    </location>
</feature>
<feature type="compositionally biased region" description="Polar residues" evidence="5">
    <location>
        <begin position="830"/>
        <end position="844"/>
    </location>
</feature>
<protein>
    <submittedName>
        <fullName evidence="8">Zinc finger CCCH domain-containing protein 41</fullName>
    </submittedName>
</protein>
<feature type="compositionally biased region" description="Acidic residues" evidence="5">
    <location>
        <begin position="20"/>
        <end position="35"/>
    </location>
</feature>
<keyword evidence="1 2" id="KW-0694">RNA-binding</keyword>
<feature type="region of interest" description="Disordered" evidence="5">
    <location>
        <begin position="342"/>
        <end position="418"/>
    </location>
</feature>
<feature type="coiled-coil region" evidence="4">
    <location>
        <begin position="559"/>
        <end position="604"/>
    </location>
</feature>